<keyword evidence="3" id="KW-1185">Reference proteome</keyword>
<sequence>MYLSLLDLILENSFIPFYGITLILSISRYSKYYDTPLKYLPIIVLYTFLNEILGYFVLNYEEYALIFDDAYDSYTVVIYNIYNVFFYCYFFYLFWSYIESKKHRDIILIGGIVFLIVAAINPFFQNILIENQVLTYVVGGLILILSVLFYLIQARSEKNNLKLRNNILGWLSAGLLIFYSGYIPIKIYRYINSLNGVGEASYVRRIQLSLIAAMYLCFIIGLLRMKRRLPPSVKQREQMELS</sequence>
<feature type="transmembrane region" description="Helical" evidence="1">
    <location>
        <begin position="107"/>
        <end position="127"/>
    </location>
</feature>
<evidence type="ECO:0000313" key="2">
    <source>
        <dbReference type="EMBL" id="SDM23235.1"/>
    </source>
</evidence>
<name>A0A1G9RLD4_9FLAO</name>
<organism evidence="2 3">
    <name type="scientific">Kriegella aquimaris</name>
    <dbReference type="NCBI Taxonomy" id="192904"/>
    <lineage>
        <taxon>Bacteria</taxon>
        <taxon>Pseudomonadati</taxon>
        <taxon>Bacteroidota</taxon>
        <taxon>Flavobacteriia</taxon>
        <taxon>Flavobacteriales</taxon>
        <taxon>Flavobacteriaceae</taxon>
        <taxon>Kriegella</taxon>
    </lineage>
</organism>
<dbReference type="Proteomes" id="UP000199440">
    <property type="component" value="Unassembled WGS sequence"/>
</dbReference>
<feature type="transmembrane region" description="Helical" evidence="1">
    <location>
        <begin position="133"/>
        <end position="152"/>
    </location>
</feature>
<keyword evidence="1" id="KW-1133">Transmembrane helix</keyword>
<feature type="transmembrane region" description="Helical" evidence="1">
    <location>
        <begin position="6"/>
        <end position="27"/>
    </location>
</feature>
<keyword evidence="1" id="KW-0812">Transmembrane</keyword>
<reference evidence="3" key="1">
    <citation type="submission" date="2016-10" db="EMBL/GenBank/DDBJ databases">
        <authorList>
            <person name="Varghese N."/>
            <person name="Submissions S."/>
        </authorList>
    </citation>
    <scope>NUCLEOTIDE SEQUENCE [LARGE SCALE GENOMIC DNA]</scope>
    <source>
        <strain evidence="3">DSM 19886</strain>
    </source>
</reference>
<keyword evidence="1" id="KW-0472">Membrane</keyword>
<proteinExistence type="predicted"/>
<dbReference type="STRING" id="192904.SAMN04488514_106166"/>
<gene>
    <name evidence="2" type="ORF">SAMN04488514_106166</name>
</gene>
<dbReference type="EMBL" id="FNGV01000006">
    <property type="protein sequence ID" value="SDM23235.1"/>
    <property type="molecule type" value="Genomic_DNA"/>
</dbReference>
<feature type="transmembrane region" description="Helical" evidence="1">
    <location>
        <begin position="39"/>
        <end position="57"/>
    </location>
</feature>
<evidence type="ECO:0000313" key="3">
    <source>
        <dbReference type="Proteomes" id="UP000199440"/>
    </source>
</evidence>
<accession>A0A1G9RLD4</accession>
<feature type="transmembrane region" description="Helical" evidence="1">
    <location>
        <begin position="205"/>
        <end position="225"/>
    </location>
</feature>
<feature type="transmembrane region" description="Helical" evidence="1">
    <location>
        <begin position="77"/>
        <end position="95"/>
    </location>
</feature>
<protein>
    <recommendedName>
        <fullName evidence="4">Histidine kinase N-terminal 7TM region domain-containing protein</fullName>
    </recommendedName>
</protein>
<evidence type="ECO:0000256" key="1">
    <source>
        <dbReference type="SAM" id="Phobius"/>
    </source>
</evidence>
<evidence type="ECO:0008006" key="4">
    <source>
        <dbReference type="Google" id="ProtNLM"/>
    </source>
</evidence>
<feature type="transmembrane region" description="Helical" evidence="1">
    <location>
        <begin position="167"/>
        <end position="185"/>
    </location>
</feature>
<dbReference type="RefSeq" id="WP_089890276.1">
    <property type="nucleotide sequence ID" value="NZ_FNGV01000006.1"/>
</dbReference>
<dbReference type="OrthoDB" id="1435288at2"/>
<dbReference type="AlphaFoldDB" id="A0A1G9RLD4"/>